<keyword evidence="2" id="KW-1185">Reference proteome</keyword>
<gene>
    <name evidence="1" type="ORF">Pa4123_47830</name>
</gene>
<dbReference type="Proteomes" id="UP001144280">
    <property type="component" value="Unassembled WGS sequence"/>
</dbReference>
<evidence type="ECO:0000313" key="1">
    <source>
        <dbReference type="EMBL" id="GLH99507.1"/>
    </source>
</evidence>
<dbReference type="EMBL" id="BSDI01000024">
    <property type="protein sequence ID" value="GLH99507.1"/>
    <property type="molecule type" value="Genomic_DNA"/>
</dbReference>
<evidence type="ECO:0008006" key="3">
    <source>
        <dbReference type="Google" id="ProtNLM"/>
    </source>
</evidence>
<accession>A0ABQ5R011</accession>
<sequence length="86" mass="8973">MTADFYLEGGLAPLACEHCGARVRVKKASAMQTSVQWTRSAVAECAEFTASAAGAADGQPNALVATCVKLRDSIERAVRCGELRAG</sequence>
<comment type="caution">
    <text evidence="1">The sequence shown here is derived from an EMBL/GenBank/DDBJ whole genome shotgun (WGS) entry which is preliminary data.</text>
</comment>
<organism evidence="1 2">
    <name type="scientific">Phytohabitans aurantiacus</name>
    <dbReference type="NCBI Taxonomy" id="3016789"/>
    <lineage>
        <taxon>Bacteria</taxon>
        <taxon>Bacillati</taxon>
        <taxon>Actinomycetota</taxon>
        <taxon>Actinomycetes</taxon>
        <taxon>Micromonosporales</taxon>
        <taxon>Micromonosporaceae</taxon>
    </lineage>
</organism>
<name>A0ABQ5R011_9ACTN</name>
<evidence type="ECO:0000313" key="2">
    <source>
        <dbReference type="Proteomes" id="UP001144280"/>
    </source>
</evidence>
<protein>
    <recommendedName>
        <fullName evidence="3">Ferredoxin</fullName>
    </recommendedName>
</protein>
<reference evidence="1" key="1">
    <citation type="submission" date="2022-12" db="EMBL/GenBank/DDBJ databases">
        <title>New Phytohabitans aurantiacus sp. RD004123 nov., an actinomycete isolated from soil.</title>
        <authorList>
            <person name="Triningsih D.W."/>
            <person name="Harunari E."/>
            <person name="Igarashi Y."/>
        </authorList>
    </citation>
    <scope>NUCLEOTIDE SEQUENCE</scope>
    <source>
        <strain evidence="1">RD004123</strain>
    </source>
</reference>
<proteinExistence type="predicted"/>
<dbReference type="RefSeq" id="WP_281899207.1">
    <property type="nucleotide sequence ID" value="NZ_BSDI01000024.1"/>
</dbReference>